<name>A0A0E9NSI7_SAICN</name>
<dbReference type="GO" id="GO:0070628">
    <property type="term" value="F:proteasome binding"/>
    <property type="evidence" value="ECO:0007669"/>
    <property type="project" value="InterPro"/>
</dbReference>
<dbReference type="Pfam" id="PF16507">
    <property type="entry name" value="HEAT_PSME4_mid"/>
    <property type="match status" value="1"/>
</dbReference>
<reference evidence="12 13" key="2">
    <citation type="journal article" date="2014" name="J. Gen. Appl. Microbiol.">
        <title>The early diverging ascomycetous budding yeast Saitoella complicata has three histone deacetylases belonging to the Clr6, Hos2, and Rpd3 lineages.</title>
        <authorList>
            <person name="Nishida H."/>
            <person name="Matsumoto T."/>
            <person name="Kondo S."/>
            <person name="Hamamoto M."/>
            <person name="Yoshikawa H."/>
        </authorList>
    </citation>
    <scope>NUCLEOTIDE SEQUENCE [LARGE SCALE GENOMIC DNA]</scope>
    <source>
        <strain evidence="12 13">NRRL Y-17804</strain>
    </source>
</reference>
<dbReference type="OrthoDB" id="17907at2759"/>
<dbReference type="STRING" id="698492.A0A0E9NSI7"/>
<feature type="domain" description="Proteasome activator complex subunit 4-like HEAT repeat-like" evidence="11">
    <location>
        <begin position="1306"/>
        <end position="1468"/>
    </location>
</feature>
<dbReference type="PANTHER" id="PTHR32170">
    <property type="entry name" value="PROTEASOME ACTIVATOR COMPLEX SUBUNIT 4"/>
    <property type="match status" value="1"/>
</dbReference>
<dbReference type="GO" id="GO:0010499">
    <property type="term" value="P:proteasomal ubiquitin-independent protein catabolic process"/>
    <property type="evidence" value="ECO:0007669"/>
    <property type="project" value="TreeGrafter"/>
</dbReference>
<organism evidence="12 13">
    <name type="scientific">Saitoella complicata (strain BCRC 22490 / CBS 7301 / JCM 7358 / NBRC 10748 / NRRL Y-17804)</name>
    <dbReference type="NCBI Taxonomy" id="698492"/>
    <lineage>
        <taxon>Eukaryota</taxon>
        <taxon>Fungi</taxon>
        <taxon>Dikarya</taxon>
        <taxon>Ascomycota</taxon>
        <taxon>Taphrinomycotina</taxon>
        <taxon>Taphrinomycotina incertae sedis</taxon>
        <taxon>Saitoella</taxon>
    </lineage>
</organism>
<comment type="caution">
    <text evidence="12">The sequence shown here is derived from an EMBL/GenBank/DDBJ whole genome shotgun (WGS) entry which is preliminary data.</text>
</comment>
<dbReference type="Proteomes" id="UP000033140">
    <property type="component" value="Unassembled WGS sequence"/>
</dbReference>
<dbReference type="PANTHER" id="PTHR32170:SF3">
    <property type="entry name" value="PROTEASOME ACTIVATOR COMPLEX SUBUNIT 4"/>
    <property type="match status" value="1"/>
</dbReference>
<keyword evidence="13" id="KW-1185">Reference proteome</keyword>
<dbReference type="InterPro" id="IPR055455">
    <property type="entry name" value="HEAT_PSME4"/>
</dbReference>
<evidence type="ECO:0000256" key="6">
    <source>
        <dbReference type="ARBA" id="ARBA00022763"/>
    </source>
</evidence>
<evidence type="ECO:0000256" key="5">
    <source>
        <dbReference type="ARBA" id="ARBA00022737"/>
    </source>
</evidence>
<dbReference type="InterPro" id="IPR016024">
    <property type="entry name" value="ARM-type_fold"/>
</dbReference>
<dbReference type="GO" id="GO:0005829">
    <property type="term" value="C:cytosol"/>
    <property type="evidence" value="ECO:0007669"/>
    <property type="project" value="TreeGrafter"/>
</dbReference>
<comment type="similarity">
    <text evidence="3">Belongs to the BLM10 family.</text>
</comment>
<evidence type="ECO:0000256" key="7">
    <source>
        <dbReference type="ARBA" id="ARBA00023204"/>
    </source>
</evidence>
<dbReference type="GO" id="GO:0016504">
    <property type="term" value="F:peptidase activator activity"/>
    <property type="evidence" value="ECO:0007669"/>
    <property type="project" value="InterPro"/>
</dbReference>
<comment type="subcellular location">
    <subcellularLocation>
        <location evidence="2">Cytoplasm</location>
    </subcellularLocation>
    <subcellularLocation>
        <location evidence="1">Nucleus</location>
    </subcellularLocation>
</comment>
<accession>A0A0E9NSI7</accession>
<dbReference type="SUPFAM" id="SSF48371">
    <property type="entry name" value="ARM repeat"/>
    <property type="match status" value="1"/>
</dbReference>
<dbReference type="InterPro" id="IPR032430">
    <property type="entry name" value="Blm10_mid"/>
</dbReference>
<proteinExistence type="inferred from homology"/>
<evidence type="ECO:0000256" key="3">
    <source>
        <dbReference type="ARBA" id="ARBA00005739"/>
    </source>
</evidence>
<evidence type="ECO:0000259" key="10">
    <source>
        <dbReference type="Pfam" id="PF16507"/>
    </source>
</evidence>
<protein>
    <recommendedName>
        <fullName evidence="14">Proteasome activator Blm10 mid region domain-containing protein</fullName>
    </recommendedName>
</protein>
<evidence type="ECO:0000313" key="13">
    <source>
        <dbReference type="Proteomes" id="UP000033140"/>
    </source>
</evidence>
<reference evidence="12 13" key="1">
    <citation type="journal article" date="2011" name="J. Gen. Appl. Microbiol.">
        <title>Draft genome sequencing of the enigmatic yeast Saitoella complicata.</title>
        <authorList>
            <person name="Nishida H."/>
            <person name="Hamamoto M."/>
            <person name="Sugiyama J."/>
        </authorList>
    </citation>
    <scope>NUCLEOTIDE SEQUENCE [LARGE SCALE GENOMIC DNA]</scope>
    <source>
        <strain evidence="12 13">NRRL Y-17804</strain>
    </source>
</reference>
<dbReference type="RefSeq" id="XP_019024538.1">
    <property type="nucleotide sequence ID" value="XM_019165334.1"/>
</dbReference>
<gene>
    <name evidence="12" type="ORF">G7K_6458-t1</name>
</gene>
<evidence type="ECO:0000256" key="2">
    <source>
        <dbReference type="ARBA" id="ARBA00004496"/>
    </source>
</evidence>
<keyword evidence="4" id="KW-0963">Cytoplasm</keyword>
<dbReference type="Pfam" id="PF23096">
    <property type="entry name" value="HEAT_PSME4"/>
    <property type="match status" value="1"/>
</dbReference>
<keyword evidence="7" id="KW-0234">DNA repair</keyword>
<keyword evidence="5" id="KW-0677">Repeat</keyword>
<dbReference type="OMA" id="ECTQLVP"/>
<feature type="domain" description="Proteasome activator complex subunit 4 C-terminal" evidence="9">
    <location>
        <begin position="1738"/>
        <end position="1822"/>
    </location>
</feature>
<evidence type="ECO:0000256" key="1">
    <source>
        <dbReference type="ARBA" id="ARBA00004123"/>
    </source>
</evidence>
<keyword evidence="8" id="KW-0539">Nucleus</keyword>
<dbReference type="EMBL" id="BACD03000067">
    <property type="protein sequence ID" value="GAO52380.1"/>
    <property type="molecule type" value="Genomic_DNA"/>
</dbReference>
<dbReference type="InterPro" id="IPR035309">
    <property type="entry name" value="PSME4"/>
</dbReference>
<reference evidence="12 13" key="3">
    <citation type="journal article" date="2015" name="Genome Announc.">
        <title>Draft Genome Sequence of the Archiascomycetous Yeast Saitoella complicata.</title>
        <authorList>
            <person name="Yamauchi K."/>
            <person name="Kondo S."/>
            <person name="Hamamoto M."/>
            <person name="Takahashi Y."/>
            <person name="Ogura Y."/>
            <person name="Hayashi T."/>
            <person name="Nishida H."/>
        </authorList>
    </citation>
    <scope>NUCLEOTIDE SEQUENCE [LARGE SCALE GENOMIC DNA]</scope>
    <source>
        <strain evidence="12 13">NRRL Y-17804</strain>
    </source>
</reference>
<dbReference type="GO" id="GO:0005634">
    <property type="term" value="C:nucleus"/>
    <property type="evidence" value="ECO:0007669"/>
    <property type="project" value="UniProtKB-SubCell"/>
</dbReference>
<dbReference type="Pfam" id="PF11919">
    <property type="entry name" value="PSME4_C"/>
    <property type="match status" value="1"/>
</dbReference>
<evidence type="ECO:0000256" key="8">
    <source>
        <dbReference type="ARBA" id="ARBA00023242"/>
    </source>
</evidence>
<evidence type="ECO:0000256" key="4">
    <source>
        <dbReference type="ARBA" id="ARBA00022490"/>
    </source>
</evidence>
<evidence type="ECO:0000313" key="12">
    <source>
        <dbReference type="EMBL" id="GAO52380.1"/>
    </source>
</evidence>
<sequence length="1822" mass="205840">MVRTYPYNEVLPYTSGPLSSPTFAADHLKQVLKDIYITLAAEDYPAAYKAVHELKNYLALKNDLSPEERAKLVHIFYDVCMHKSMDASSFAKFASIFQELTRKRWMIEGIPELDWRPLHKEVLLALGEGESLRKGEKDIGTLVKLTTHAQSLFGEEQLLPMLKEFLPLYNTTNNADAVMSVGLMNLFLPTTFTDTPPQSFVPALFNLWNLNPSSPVMDTLFIDYFSRLARDSMVSHHVVFTEEQIAKVFGTILRNIPLPHSFSRPKGGEDRADQYMYSYLKRSENPVGTLRDWARFVVYQFHEESVWRNLETFIHGVETYFYPSNSGRWSDILVGFVYYLTEFTVLRWNKENGHEPTKGEPMPPPEKKLTEEHKDRLVRLLRGPIFMSIYAKSGNVVSTAQSALSSLAYLSPNLVIPGALKRFYPSLSGLVETHRTSSSLGSLRVLAKTLCAEPRWRAHVPSLLMLALPGIDPNDLDKTVQTLKFIEAVSMLVPFWEENDGEEGLADGFVMRDIQEFEEMKGDDMPEAMEEIDLDLVQKSAVCRGVLGEFITAFLGKLFILLENLPEASSRRSKHKSGEDRVTSELPIVCLALFSSLSPELFEIALTKVTHFVTNTVVHHGGMPFMCIVSALAKARPAETTAKLLPIFLRSIRFEVAENDAGAGRTTLDDDLPRDRALVWYFSLLRGVLAACGNQVIRHAPDLREFMTWMYSERAGSSVVGPHLGSFLFGLFHSLTVIYADDTRLKNDDSQGYDINDWGVHLRPRDLCIKWHVPSDEEVSFAVELYLTLVEKACGQLDALIRDGEQAKGKETSDVLKFWLRLLSDSTGGLADLFDASRGESLDPKADEERKVPHQYPTGYFFSGNPDDERYVRIHEARDRIGKTLHSTHQFLIAHKEDDVECFQTWSSCLKTWFMDVGCNRTVKLYNRLESYYSSSKRPFQMSGLSKPFPRPVMIRRAALYHIELQRHNLGLRKRTELDTILLKDLAGSCVSVYTLTRLSAQSALESAIKVINGTRTVLAPFLLNELAKGVEANNHDKVKGAVFTFLMKAMHRTVTRDWRFTADYVLNILKLRGMDKLSLQALSQKAYVVTVMEVKATPPVLRLPETILTKIYPQGDETKAEVDRLAAKVKRKIVQRNERRLELREKLLMVAKESHWKTSVMASGMGLGSLVGPQEMPSPDMVKMIIKGAIDEHPSVRVLHASTLSQTVQYIWQYSLSDGSIEKLLRDEVPVPNSVKLPTPRDPDFTLRFVKSFGEPVGDVLVDQTRAGWLVWPDEYVASKIPEDHFIFKTNDVTQPLVDALAGLDHAWFEKLFSYMKEEPREGHSEVFRPVFANALTSILGSLRHFPVSETAVLQEVQTMVAALLADGDKHHQRAGSEGLAALVMSTKAASRQEQEEVWTWALPLLKTVFDEKLTPENLGTWTGFVSHLFHKQDPRRAMPLMKMLSEFRLNMHSNEAFKESARIALLRKCMALAGWHYTLEEPIVSDFLAHLDHPYKGVREEIAKTLWVVYNRQRYYAYASVEDLLAAKKLEPVPRANNPLDEVFAKIIPELHEHRQNGAGTEEATPYKSAGKTLAIWLRAAITADNANAYVPYMPRMIPEALPMVDVKEDTDLQQLTAQFLVSVGTVQYPPSQHKELIGILAEIAKTAESWHHRARVMSIVHVIYFSSFYILSEENKAALRDIIISLLADSQVEVRESASLILTGIVRLSPDIIPSLIEKYAAQLDGVPRRTSPPHEPILALSTLIRSFPYGTPPPWAPPLLARLARIGGSNSPVGRTIKNTLGEFKKTRSDNWKEDSKCFTAEELEDLEGVVGHRSYFA</sequence>
<evidence type="ECO:0000259" key="9">
    <source>
        <dbReference type="Pfam" id="PF11919"/>
    </source>
</evidence>
<feature type="domain" description="Proteasome activator Blm10 middle HEAT repeats region" evidence="10">
    <location>
        <begin position="310"/>
        <end position="834"/>
    </location>
</feature>
<evidence type="ECO:0000259" key="11">
    <source>
        <dbReference type="Pfam" id="PF23096"/>
    </source>
</evidence>
<dbReference type="GO" id="GO:0006281">
    <property type="term" value="P:DNA repair"/>
    <property type="evidence" value="ECO:0007669"/>
    <property type="project" value="UniProtKB-KW"/>
</dbReference>
<keyword evidence="6" id="KW-0227">DNA damage</keyword>
<dbReference type="InterPro" id="IPR021843">
    <property type="entry name" value="PSME4_C"/>
</dbReference>
<evidence type="ECO:0008006" key="14">
    <source>
        <dbReference type="Google" id="ProtNLM"/>
    </source>
</evidence>